<organism evidence="1 2">
    <name type="scientific">Austropuccinia psidii MF-1</name>
    <dbReference type="NCBI Taxonomy" id="1389203"/>
    <lineage>
        <taxon>Eukaryota</taxon>
        <taxon>Fungi</taxon>
        <taxon>Dikarya</taxon>
        <taxon>Basidiomycota</taxon>
        <taxon>Pucciniomycotina</taxon>
        <taxon>Pucciniomycetes</taxon>
        <taxon>Pucciniales</taxon>
        <taxon>Sphaerophragmiaceae</taxon>
        <taxon>Austropuccinia</taxon>
    </lineage>
</organism>
<comment type="caution">
    <text evidence="1">The sequence shown here is derived from an EMBL/GenBank/DDBJ whole genome shotgun (WGS) entry which is preliminary data.</text>
</comment>
<name>A0A9Q3IKB3_9BASI</name>
<sequence>MHPSRILNKKIEISISQIMIKVEHPQSQQVSKDQSGLTDSRNTMIPKCITKLSQGSEYATQHVILFLKLTGPEAELLPEGVIEAISNLMKVESNPESLMTTLTPGNQVTYSVVHHPDTCKWLFNDVCIILFSSLPQLYFT</sequence>
<accession>A0A9Q3IKB3</accession>
<reference evidence="1" key="1">
    <citation type="submission" date="2021-03" db="EMBL/GenBank/DDBJ databases">
        <title>Draft genome sequence of rust myrtle Austropuccinia psidii MF-1, a brazilian biotype.</title>
        <authorList>
            <person name="Quecine M.C."/>
            <person name="Pachon D.M.R."/>
            <person name="Bonatelli M.L."/>
            <person name="Correr F.H."/>
            <person name="Franceschini L.M."/>
            <person name="Leite T.F."/>
            <person name="Margarido G.R.A."/>
            <person name="Almeida C.A."/>
            <person name="Ferrarezi J.A."/>
            <person name="Labate C.A."/>
        </authorList>
    </citation>
    <scope>NUCLEOTIDE SEQUENCE</scope>
    <source>
        <strain evidence="1">MF-1</strain>
    </source>
</reference>
<proteinExistence type="predicted"/>
<dbReference type="AlphaFoldDB" id="A0A9Q3IKB3"/>
<evidence type="ECO:0000313" key="1">
    <source>
        <dbReference type="EMBL" id="MBW0541929.1"/>
    </source>
</evidence>
<dbReference type="EMBL" id="AVOT02046606">
    <property type="protein sequence ID" value="MBW0541929.1"/>
    <property type="molecule type" value="Genomic_DNA"/>
</dbReference>
<gene>
    <name evidence="1" type="ORF">O181_081644</name>
</gene>
<protein>
    <submittedName>
        <fullName evidence="1">Uncharacterized protein</fullName>
    </submittedName>
</protein>
<dbReference type="Proteomes" id="UP000765509">
    <property type="component" value="Unassembled WGS sequence"/>
</dbReference>
<evidence type="ECO:0000313" key="2">
    <source>
        <dbReference type="Proteomes" id="UP000765509"/>
    </source>
</evidence>
<keyword evidence="2" id="KW-1185">Reference proteome</keyword>